<keyword evidence="2" id="KW-1185">Reference proteome</keyword>
<comment type="caution">
    <text evidence="1">The sequence shown here is derived from an EMBL/GenBank/DDBJ whole genome shotgun (WGS) entry which is preliminary data.</text>
</comment>
<protein>
    <submittedName>
        <fullName evidence="1">Uncharacterized protein</fullName>
    </submittedName>
</protein>
<accession>A0A099EXS8</accession>
<evidence type="ECO:0000313" key="1">
    <source>
        <dbReference type="EMBL" id="KGJ03245.1"/>
    </source>
</evidence>
<name>A0A099EXS8_9RHOB</name>
<dbReference type="Proteomes" id="UP000029917">
    <property type="component" value="Unassembled WGS sequence"/>
</dbReference>
<dbReference type="EMBL" id="JRKS01000054">
    <property type="protein sequence ID" value="KGJ03245.1"/>
    <property type="molecule type" value="Genomic_DNA"/>
</dbReference>
<evidence type="ECO:0000313" key="2">
    <source>
        <dbReference type="Proteomes" id="UP000029917"/>
    </source>
</evidence>
<reference evidence="1 2" key="2">
    <citation type="submission" date="2014-10" db="EMBL/GenBank/DDBJ databases">
        <title>Paracoccus sanguinis sp. nov., isolated from clinical specimens of New York State patients.</title>
        <authorList>
            <person name="Mingle L.A."/>
            <person name="Cole J.A."/>
            <person name="Lapierre P."/>
            <person name="Musser K.A."/>
        </authorList>
    </citation>
    <scope>NUCLEOTIDE SEQUENCE [LARGE SCALE GENOMIC DNA]</scope>
    <source>
        <strain evidence="1 2">HAMBI 3106</strain>
    </source>
</reference>
<reference evidence="1 2" key="1">
    <citation type="submission" date="2014-09" db="EMBL/GenBank/DDBJ databases">
        <authorList>
            <person name="McGinnis J.M."/>
            <person name="Wolfgang W.J."/>
        </authorList>
    </citation>
    <scope>NUCLEOTIDE SEQUENCE [LARGE SCALE GENOMIC DNA]</scope>
    <source>
        <strain evidence="1 2">HAMBI 3106</strain>
    </source>
</reference>
<sequence length="107" mass="11363">MFDAFAGRDIAPEIRVFEDGSPDACLLAFRQAARAKDKAAMADTTAALIASMPSAQALKAAWKAAAQLGRRDLRIEILRVIETAGMQDQKHAQHILASARAAGLTAS</sequence>
<dbReference type="AlphaFoldDB" id="A0A099EXS8"/>
<proteinExistence type="predicted"/>
<gene>
    <name evidence="1" type="ORF">IC63_13510</name>
</gene>
<organism evidence="1 2">
    <name type="scientific">Paracoccus sphaerophysae</name>
    <dbReference type="NCBI Taxonomy" id="690417"/>
    <lineage>
        <taxon>Bacteria</taxon>
        <taxon>Pseudomonadati</taxon>
        <taxon>Pseudomonadota</taxon>
        <taxon>Alphaproteobacteria</taxon>
        <taxon>Rhodobacterales</taxon>
        <taxon>Paracoccaceae</taxon>
        <taxon>Paracoccus</taxon>
    </lineage>
</organism>